<dbReference type="InParanoid" id="A0A077ZZE0"/>
<dbReference type="InterPro" id="IPR052603">
    <property type="entry name" value="EFCB6"/>
</dbReference>
<dbReference type="PROSITE" id="PS00018">
    <property type="entry name" value="EF_HAND_1"/>
    <property type="match status" value="1"/>
</dbReference>
<feature type="coiled-coil region" evidence="2">
    <location>
        <begin position="4"/>
        <end position="31"/>
    </location>
</feature>
<dbReference type="GO" id="GO:0005509">
    <property type="term" value="F:calcium ion binding"/>
    <property type="evidence" value="ECO:0007669"/>
    <property type="project" value="InterPro"/>
</dbReference>
<accession>A0A077ZZE0</accession>
<feature type="domain" description="EF-hand" evidence="3">
    <location>
        <begin position="635"/>
        <end position="670"/>
    </location>
</feature>
<dbReference type="CDD" id="cd00051">
    <property type="entry name" value="EFh"/>
    <property type="match status" value="1"/>
</dbReference>
<dbReference type="EMBL" id="CCKQ01004148">
    <property type="protein sequence ID" value="CDW75290.1"/>
    <property type="molecule type" value="Genomic_DNA"/>
</dbReference>
<gene>
    <name evidence="4" type="primary">Contig15103.g16102</name>
    <name evidence="4" type="ORF">STYLEM_4277</name>
</gene>
<dbReference type="Proteomes" id="UP000039865">
    <property type="component" value="Unassembled WGS sequence"/>
</dbReference>
<keyword evidence="5" id="KW-1185">Reference proteome</keyword>
<dbReference type="PANTHER" id="PTHR20875:SF2">
    <property type="entry name" value="EF-HAND CALCIUM-BINDING DOMAIN-CONTAINING PROTEIN 6"/>
    <property type="match status" value="1"/>
</dbReference>
<feature type="domain" description="EF-hand" evidence="3">
    <location>
        <begin position="416"/>
        <end position="451"/>
    </location>
</feature>
<feature type="domain" description="EF-hand" evidence="3">
    <location>
        <begin position="256"/>
        <end position="291"/>
    </location>
</feature>
<dbReference type="GO" id="GO:0005654">
    <property type="term" value="C:nucleoplasm"/>
    <property type="evidence" value="ECO:0007669"/>
    <property type="project" value="TreeGrafter"/>
</dbReference>
<dbReference type="PANTHER" id="PTHR20875">
    <property type="entry name" value="EF-HAND CALCIUM-BINDING DOMAIN-CONTAINING PROTEIN 6-RELATED"/>
    <property type="match status" value="1"/>
</dbReference>
<name>A0A077ZZE0_STYLE</name>
<evidence type="ECO:0000256" key="1">
    <source>
        <dbReference type="ARBA" id="ARBA00022837"/>
    </source>
</evidence>
<dbReference type="Gene3D" id="1.10.238.10">
    <property type="entry name" value="EF-hand"/>
    <property type="match status" value="3"/>
</dbReference>
<dbReference type="SMART" id="SM00054">
    <property type="entry name" value="EFh"/>
    <property type="match status" value="5"/>
</dbReference>
<dbReference type="OrthoDB" id="26525at2759"/>
<keyword evidence="2" id="KW-0175">Coiled coil</keyword>
<reference evidence="4 5" key="1">
    <citation type="submission" date="2014-06" db="EMBL/GenBank/DDBJ databases">
        <authorList>
            <person name="Swart Estienne"/>
        </authorList>
    </citation>
    <scope>NUCLEOTIDE SEQUENCE [LARGE SCALE GENOMIC DNA]</scope>
    <source>
        <strain evidence="4 5">130c</strain>
    </source>
</reference>
<dbReference type="SUPFAM" id="SSF47473">
    <property type="entry name" value="EF-hand"/>
    <property type="match status" value="3"/>
</dbReference>
<evidence type="ECO:0000259" key="3">
    <source>
        <dbReference type="PROSITE" id="PS50222"/>
    </source>
</evidence>
<evidence type="ECO:0000256" key="2">
    <source>
        <dbReference type="SAM" id="Coils"/>
    </source>
</evidence>
<dbReference type="PROSITE" id="PS50222">
    <property type="entry name" value="EF_HAND_2"/>
    <property type="match status" value="3"/>
</dbReference>
<proteinExistence type="predicted"/>
<dbReference type="InterPro" id="IPR002048">
    <property type="entry name" value="EF_hand_dom"/>
</dbReference>
<sequence length="1391" mass="161254">MKLLEDNSNSMMKLRDQLDKARENIMSRQKSLNNNHHNSHNVQLNQHANTSLYGTLGGNQCSHSDCPRPIYKQKMCKQHFCLQVKAVLKKELRNIFRGPDKAYASMDFYGRGYITEEDFLNSIVIKRIHYSKEDVLEFFRQFNLFSSKAVGARSATPSDINARSFARGANSLERQVSSNYNTDGGMNFDQFKKMFFPQLFLINEEHDSDEDRKLKKNQLDLSSKKRASSTIDKQPENIITDRLKKLEKILKDKFQNQWESVRKAFLALDSDYDGYITVEDILRYFGQEQDVNYNDLKKLIKDKDSKKLGKIGYTDFSKWVGNSIHQSEGFYFRHDSVKNPQFEMNYQKNEQNSNNKSRTKAQESLINQNLEKTVLDKIQFQWKTLRKAFMDLNMEKSGSIMPEELRFYFKHWGLVLTDEQFKYLFEKFDLDGDGKISYKDFQMTVGSEIHPAEGLYFRQDKPQQIKINSCKHEKCWQPTQGINSYCSLHLKLHQDDCSYLFGKMFSQIKTKWPQFIEEVKKASDRDDRDQIFLDQFQIVLRNFKVDLLPREIKLLQESFPGRDEGQRVRVNVSKLYDHKYNMMLEKIYKKVDVHENDGDDDPIDQSGYTGQFYRQKRNLIPITEQELVQIMARNSKLVEIIRTIKEIDKQHNGFVTTTELDDILKIQYKEELAHRDLSKIMKKYSSIQNRVLVDYKKFRDGMVSQIKLLNTNFTYPATETNTVTPDKNQKSKVNDDQYTSLSLTRNRDIKNSLSNNNFKSVEKHSSKLLPRYQEEQHNIYSNKLSHNPHNMTLNQHQSQNSIDKNTIDELKGNRTLDERGLIQIKELIRPQNKHIKFSNHDVQNSLVGHRNLKKQQLKANLNQTMQSSSLTNKIGQGSLLNSNNEIKLVDINNKNIKTFQGLSKTPSQIGNKLKSKHRSSIDYTGEGINNRTIDDVINDYNDDRARGAGLLQRDLSDNTMINSNLIEEKLRRAQSSHGIFGRNNRINVQRLKTMNENHGKYPGINNLLQNLRDQRKNVQTGVEDLSDKDLMTEQQSKPLNSTINVKNSQLNHSHAQIDYIDQSFDHLNSNNSKYQSFIHRKKSEGISIALANSNKTMNNIMNSTMGHNSTVSTNQSTKTKSVLKQKLSYEWKNIYRQLSMSDKQSNGMISSHDFESALDQFNVFITKEDFRKIQNLYGGASQNYINYQQLSVDLGLHNNQLNFLKNSSVRMQNIQKLRNIYSSSDKKSRIGANSVIDRASTAEIGFNRHNVALNPGSSISNNNIYNNVSGMLNSETVKDQSKEQVKTILLGNMKEFRDMISEYQKKNNSDHAIIPMAEFKAILNGLGITLSQEVNNSNINLNLQTLRKYQTSKLIDDELKFGDRSKSVGGAQRSNNQIAGIDAREFLKYYL</sequence>
<protein>
    <submittedName>
        <fullName evidence="4">Px domain containing protein</fullName>
    </submittedName>
</protein>
<organism evidence="4 5">
    <name type="scientific">Stylonychia lemnae</name>
    <name type="common">Ciliate</name>
    <dbReference type="NCBI Taxonomy" id="5949"/>
    <lineage>
        <taxon>Eukaryota</taxon>
        <taxon>Sar</taxon>
        <taxon>Alveolata</taxon>
        <taxon>Ciliophora</taxon>
        <taxon>Intramacronucleata</taxon>
        <taxon>Spirotrichea</taxon>
        <taxon>Stichotrichia</taxon>
        <taxon>Sporadotrichida</taxon>
        <taxon>Oxytrichidae</taxon>
        <taxon>Stylonychinae</taxon>
        <taxon>Stylonychia</taxon>
    </lineage>
</organism>
<keyword evidence="1" id="KW-0106">Calcium</keyword>
<dbReference type="Pfam" id="PF13499">
    <property type="entry name" value="EF-hand_7"/>
    <property type="match status" value="1"/>
</dbReference>
<evidence type="ECO:0000313" key="5">
    <source>
        <dbReference type="Proteomes" id="UP000039865"/>
    </source>
</evidence>
<dbReference type="InterPro" id="IPR018247">
    <property type="entry name" value="EF_Hand_1_Ca_BS"/>
</dbReference>
<dbReference type="InterPro" id="IPR011992">
    <property type="entry name" value="EF-hand-dom_pair"/>
</dbReference>
<evidence type="ECO:0000313" key="4">
    <source>
        <dbReference type="EMBL" id="CDW75290.1"/>
    </source>
</evidence>